<dbReference type="AlphaFoldDB" id="J0WJD3"/>
<sequence length="217" mass="25151">MAMGMVPTLPTRNHSGNGKTSESWIWRGNKDVSFVDEKKRKRLDDLADDDLRVLYFRSYSQYLRWGEDGEILLEDFKRAVKSFTNYQEIWKQLADQAHQQSESVDRDAVRAIALMEAYVQDLRQGQSERRPPESSDSLRRRAQVARGQSAYASKKVAFFASMRKKAEDGLAEATVMIGEMVDEFGKHALELNDARDQALREEEPGDARQNRRRRVRY</sequence>
<dbReference type="EMBL" id="JH689007">
    <property type="protein sequence ID" value="EJD32403.1"/>
    <property type="molecule type" value="Genomic_DNA"/>
</dbReference>
<feature type="region of interest" description="Disordered" evidence="1">
    <location>
        <begin position="1"/>
        <end position="21"/>
    </location>
</feature>
<accession>J0WJD3</accession>
<proteinExistence type="predicted"/>
<dbReference type="KEGG" id="adl:AURDEDRAFT_178529"/>
<organism evidence="2 3">
    <name type="scientific">Auricularia subglabra (strain TFB-10046 / SS5)</name>
    <name type="common">White-rot fungus</name>
    <name type="synonym">Auricularia delicata (strain TFB10046)</name>
    <dbReference type="NCBI Taxonomy" id="717982"/>
    <lineage>
        <taxon>Eukaryota</taxon>
        <taxon>Fungi</taxon>
        <taxon>Dikarya</taxon>
        <taxon>Basidiomycota</taxon>
        <taxon>Agaricomycotina</taxon>
        <taxon>Agaricomycetes</taxon>
        <taxon>Auriculariales</taxon>
        <taxon>Auriculariaceae</taxon>
        <taxon>Auricularia</taxon>
    </lineage>
</organism>
<keyword evidence="3" id="KW-1185">Reference proteome</keyword>
<reference evidence="3" key="1">
    <citation type="journal article" date="2012" name="Science">
        <title>The Paleozoic origin of enzymatic lignin decomposition reconstructed from 31 fungal genomes.</title>
        <authorList>
            <person name="Floudas D."/>
            <person name="Binder M."/>
            <person name="Riley R."/>
            <person name="Barry K."/>
            <person name="Blanchette R.A."/>
            <person name="Henrissat B."/>
            <person name="Martinez A.T."/>
            <person name="Otillar R."/>
            <person name="Spatafora J.W."/>
            <person name="Yadav J.S."/>
            <person name="Aerts A."/>
            <person name="Benoit I."/>
            <person name="Boyd A."/>
            <person name="Carlson A."/>
            <person name="Copeland A."/>
            <person name="Coutinho P.M."/>
            <person name="de Vries R.P."/>
            <person name="Ferreira P."/>
            <person name="Findley K."/>
            <person name="Foster B."/>
            <person name="Gaskell J."/>
            <person name="Glotzer D."/>
            <person name="Gorecki P."/>
            <person name="Heitman J."/>
            <person name="Hesse C."/>
            <person name="Hori C."/>
            <person name="Igarashi K."/>
            <person name="Jurgens J.A."/>
            <person name="Kallen N."/>
            <person name="Kersten P."/>
            <person name="Kohler A."/>
            <person name="Kuees U."/>
            <person name="Kumar T.K.A."/>
            <person name="Kuo A."/>
            <person name="LaButti K."/>
            <person name="Larrondo L.F."/>
            <person name="Lindquist E."/>
            <person name="Ling A."/>
            <person name="Lombard V."/>
            <person name="Lucas S."/>
            <person name="Lundell T."/>
            <person name="Martin R."/>
            <person name="McLaughlin D.J."/>
            <person name="Morgenstern I."/>
            <person name="Morin E."/>
            <person name="Murat C."/>
            <person name="Nagy L.G."/>
            <person name="Nolan M."/>
            <person name="Ohm R.A."/>
            <person name="Patyshakuliyeva A."/>
            <person name="Rokas A."/>
            <person name="Ruiz-Duenas F.J."/>
            <person name="Sabat G."/>
            <person name="Salamov A."/>
            <person name="Samejima M."/>
            <person name="Schmutz J."/>
            <person name="Slot J.C."/>
            <person name="St John F."/>
            <person name="Stenlid J."/>
            <person name="Sun H."/>
            <person name="Sun S."/>
            <person name="Syed K."/>
            <person name="Tsang A."/>
            <person name="Wiebenga A."/>
            <person name="Young D."/>
            <person name="Pisabarro A."/>
            <person name="Eastwood D.C."/>
            <person name="Martin F."/>
            <person name="Cullen D."/>
            <person name="Grigoriev I.V."/>
            <person name="Hibbett D.S."/>
        </authorList>
    </citation>
    <scope>NUCLEOTIDE SEQUENCE [LARGE SCALE GENOMIC DNA]</scope>
    <source>
        <strain evidence="3">TFB10046</strain>
    </source>
</reference>
<evidence type="ECO:0000313" key="3">
    <source>
        <dbReference type="Proteomes" id="UP000006514"/>
    </source>
</evidence>
<dbReference type="Proteomes" id="UP000006514">
    <property type="component" value="Unassembled WGS sequence"/>
</dbReference>
<evidence type="ECO:0000256" key="1">
    <source>
        <dbReference type="SAM" id="MobiDB-lite"/>
    </source>
</evidence>
<feature type="region of interest" description="Disordered" evidence="1">
    <location>
        <begin position="195"/>
        <end position="217"/>
    </location>
</feature>
<protein>
    <submittedName>
        <fullName evidence="2">Uncharacterized protein</fullName>
    </submittedName>
</protein>
<feature type="compositionally biased region" description="Basic and acidic residues" evidence="1">
    <location>
        <begin position="195"/>
        <end position="209"/>
    </location>
</feature>
<feature type="region of interest" description="Disordered" evidence="1">
    <location>
        <begin position="122"/>
        <end position="146"/>
    </location>
</feature>
<feature type="compositionally biased region" description="Polar residues" evidence="1">
    <location>
        <begin position="10"/>
        <end position="21"/>
    </location>
</feature>
<gene>
    <name evidence="2" type="ORF">AURDEDRAFT_178529</name>
</gene>
<evidence type="ECO:0000313" key="2">
    <source>
        <dbReference type="EMBL" id="EJD32403.1"/>
    </source>
</evidence>
<feature type="compositionally biased region" description="Basic and acidic residues" evidence="1">
    <location>
        <begin position="126"/>
        <end position="139"/>
    </location>
</feature>
<dbReference type="InParanoid" id="J0WJD3"/>
<name>J0WJD3_AURST</name>